<protein>
    <submittedName>
        <fullName evidence="1">Putative capsid protein</fullName>
    </submittedName>
</protein>
<dbReference type="EMBL" id="MT142546">
    <property type="protein sequence ID" value="QJA84990.1"/>
    <property type="molecule type" value="Genomic_DNA"/>
</dbReference>
<dbReference type="AlphaFoldDB" id="A0A6M3KSY9"/>
<accession>A0A6M3KSY9</accession>
<name>A0A6M3KSY9_9ZZZZ</name>
<gene>
    <name evidence="1" type="ORF">MM415B02304_0009</name>
</gene>
<reference evidence="1" key="1">
    <citation type="submission" date="2020-03" db="EMBL/GenBank/DDBJ databases">
        <title>The deep terrestrial virosphere.</title>
        <authorList>
            <person name="Holmfeldt K."/>
            <person name="Nilsson E."/>
            <person name="Simone D."/>
            <person name="Lopez-Fernandez M."/>
            <person name="Wu X."/>
            <person name="de Brujin I."/>
            <person name="Lundin D."/>
            <person name="Andersson A."/>
            <person name="Bertilsson S."/>
            <person name="Dopson M."/>
        </authorList>
    </citation>
    <scope>NUCLEOTIDE SEQUENCE</scope>
    <source>
        <strain evidence="1">MM415B02304</strain>
    </source>
</reference>
<proteinExistence type="predicted"/>
<evidence type="ECO:0000313" key="1">
    <source>
        <dbReference type="EMBL" id="QJA84990.1"/>
    </source>
</evidence>
<sequence>MAYPVAAGVTSMSGQYIPEIWSLKTLIKFYTATVFGEIANTDYEGEISKQGDKVQIRVIPDITIRDYQIGQKLVRERPATSKVTLLVDKGKYYSISVNLVEMKQADIAYVEKWTDDAGEQLKISIDSNILSNVYSDASAYNSGATAGYRTSSYDMGVSTAPVGLDKDNVIDFIVDMGSVLDEQDVPETGRWLVLPPMLCGMIKKSDLKDASMTGDAVSPVRNGRLGMIDRFTLYKSNQIATTADGSGQTAYNIIAGNKNAITFASQLTDQRTIPNPDDFGDLMEGLQVYGYKVIKAEALVHGYVYKV</sequence>
<organism evidence="1">
    <name type="scientific">viral metagenome</name>
    <dbReference type="NCBI Taxonomy" id="1070528"/>
    <lineage>
        <taxon>unclassified sequences</taxon>
        <taxon>metagenomes</taxon>
        <taxon>organismal metagenomes</taxon>
    </lineage>
</organism>